<dbReference type="Gene3D" id="1.10.8.430">
    <property type="entry name" value="Helical domain of apoptotic protease-activating factors"/>
    <property type="match status" value="1"/>
</dbReference>
<evidence type="ECO:0000259" key="10">
    <source>
        <dbReference type="Pfam" id="PF23559"/>
    </source>
</evidence>
<dbReference type="InterPro" id="IPR042197">
    <property type="entry name" value="Apaf_helical"/>
</dbReference>
<dbReference type="SUPFAM" id="SSF52047">
    <property type="entry name" value="RNI-like"/>
    <property type="match status" value="1"/>
</dbReference>
<dbReference type="Proteomes" id="UP001634007">
    <property type="component" value="Unassembled WGS sequence"/>
</dbReference>
<dbReference type="FunFam" id="3.40.50.300:FF:001091">
    <property type="entry name" value="Probable disease resistance protein At1g61300"/>
    <property type="match status" value="1"/>
</dbReference>
<gene>
    <name evidence="12" type="ORF">ACJRO7_011416</name>
</gene>
<feature type="compositionally biased region" description="Polar residues" evidence="6">
    <location>
        <begin position="151"/>
        <end position="168"/>
    </location>
</feature>
<dbReference type="SUPFAM" id="SSF52540">
    <property type="entry name" value="P-loop containing nucleoside triphosphate hydrolases"/>
    <property type="match status" value="1"/>
</dbReference>
<name>A0ABD3LKM5_EUCGL</name>
<dbReference type="EMBL" id="JBJKBG010000002">
    <property type="protein sequence ID" value="KAL3750411.1"/>
    <property type="molecule type" value="Genomic_DNA"/>
</dbReference>
<evidence type="ECO:0000313" key="12">
    <source>
        <dbReference type="EMBL" id="KAL3750411.1"/>
    </source>
</evidence>
<dbReference type="Gene3D" id="3.80.10.10">
    <property type="entry name" value="Ribonuclease Inhibitor"/>
    <property type="match status" value="3"/>
</dbReference>
<keyword evidence="7" id="KW-0732">Signal</keyword>
<evidence type="ECO:0000256" key="1">
    <source>
        <dbReference type="ARBA" id="ARBA00022614"/>
    </source>
</evidence>
<dbReference type="InterPro" id="IPR002182">
    <property type="entry name" value="NB-ARC"/>
</dbReference>
<feature type="domain" description="R13L1/DRL21-like LRR repeat region" evidence="11">
    <location>
        <begin position="690"/>
        <end position="816"/>
    </location>
</feature>
<feature type="domain" description="NB-ARC" evidence="8">
    <location>
        <begin position="179"/>
        <end position="345"/>
    </location>
</feature>
<feature type="signal peptide" evidence="7">
    <location>
        <begin position="1"/>
        <end position="22"/>
    </location>
</feature>
<feature type="region of interest" description="Disordered" evidence="6">
    <location>
        <begin position="147"/>
        <end position="171"/>
    </location>
</feature>
<organism evidence="12 13">
    <name type="scientific">Eucalyptus globulus</name>
    <name type="common">Tasmanian blue gum</name>
    <dbReference type="NCBI Taxonomy" id="34317"/>
    <lineage>
        <taxon>Eukaryota</taxon>
        <taxon>Viridiplantae</taxon>
        <taxon>Streptophyta</taxon>
        <taxon>Embryophyta</taxon>
        <taxon>Tracheophyta</taxon>
        <taxon>Spermatophyta</taxon>
        <taxon>Magnoliopsida</taxon>
        <taxon>eudicotyledons</taxon>
        <taxon>Gunneridae</taxon>
        <taxon>Pentapetalae</taxon>
        <taxon>rosids</taxon>
        <taxon>malvids</taxon>
        <taxon>Myrtales</taxon>
        <taxon>Myrtaceae</taxon>
        <taxon>Myrtoideae</taxon>
        <taxon>Eucalypteae</taxon>
        <taxon>Eucalyptus</taxon>
    </lineage>
</organism>
<dbReference type="InterPro" id="IPR058922">
    <property type="entry name" value="WHD_DRP"/>
</dbReference>
<evidence type="ECO:0000256" key="3">
    <source>
        <dbReference type="ARBA" id="ARBA00022741"/>
    </source>
</evidence>
<dbReference type="PRINTS" id="PR00364">
    <property type="entry name" value="DISEASERSIST"/>
</dbReference>
<dbReference type="InterPro" id="IPR032675">
    <property type="entry name" value="LRR_dom_sf"/>
</dbReference>
<dbReference type="PANTHER" id="PTHR36766:SF51">
    <property type="entry name" value="DISEASE RESISTANCE RPP13-LIKE PROTEIN 1"/>
    <property type="match status" value="1"/>
</dbReference>
<keyword evidence="5" id="KW-0067">ATP-binding</keyword>
<feature type="domain" description="Disease resistance protein winged helix" evidence="10">
    <location>
        <begin position="433"/>
        <end position="500"/>
    </location>
</feature>
<dbReference type="Pfam" id="PF23559">
    <property type="entry name" value="WHD_DRP"/>
    <property type="match status" value="1"/>
</dbReference>
<evidence type="ECO:0000256" key="2">
    <source>
        <dbReference type="ARBA" id="ARBA00022737"/>
    </source>
</evidence>
<dbReference type="InterPro" id="IPR041118">
    <property type="entry name" value="Rx_N"/>
</dbReference>
<dbReference type="Pfam" id="PF18052">
    <property type="entry name" value="Rx_N"/>
    <property type="match status" value="1"/>
</dbReference>
<dbReference type="Gene3D" id="1.10.10.10">
    <property type="entry name" value="Winged helix-like DNA-binding domain superfamily/Winged helix DNA-binding domain"/>
    <property type="match status" value="1"/>
</dbReference>
<keyword evidence="13" id="KW-1185">Reference proteome</keyword>
<feature type="domain" description="Disease resistance N-terminal" evidence="9">
    <location>
        <begin position="7"/>
        <end position="97"/>
    </location>
</feature>
<evidence type="ECO:0008006" key="14">
    <source>
        <dbReference type="Google" id="ProtNLM"/>
    </source>
</evidence>
<dbReference type="InterPro" id="IPR027417">
    <property type="entry name" value="P-loop_NTPase"/>
</dbReference>
<dbReference type="GO" id="GO:0005524">
    <property type="term" value="F:ATP binding"/>
    <property type="evidence" value="ECO:0007669"/>
    <property type="project" value="UniProtKB-KW"/>
</dbReference>
<reference evidence="12 13" key="1">
    <citation type="submission" date="2024-11" db="EMBL/GenBank/DDBJ databases">
        <title>Chromosome-level genome assembly of Eucalyptus globulus Labill. provides insights into its genome evolution.</title>
        <authorList>
            <person name="Li X."/>
        </authorList>
    </citation>
    <scope>NUCLEOTIDE SEQUENCE [LARGE SCALE GENOMIC DNA]</scope>
    <source>
        <strain evidence="12">CL2024</strain>
        <tissue evidence="12">Fresh tender leaves</tissue>
    </source>
</reference>
<dbReference type="GO" id="GO:0006952">
    <property type="term" value="P:defense response"/>
    <property type="evidence" value="ECO:0007669"/>
    <property type="project" value="UniProtKB-KW"/>
</dbReference>
<dbReference type="PANTHER" id="PTHR36766">
    <property type="entry name" value="PLANT BROAD-SPECTRUM MILDEW RESISTANCE PROTEIN RPW8"/>
    <property type="match status" value="1"/>
</dbReference>
<keyword evidence="3" id="KW-0547">Nucleotide-binding</keyword>
<dbReference type="GO" id="GO:0051707">
    <property type="term" value="P:response to other organism"/>
    <property type="evidence" value="ECO:0007669"/>
    <property type="project" value="UniProtKB-ARBA"/>
</dbReference>
<evidence type="ECO:0000313" key="13">
    <source>
        <dbReference type="Proteomes" id="UP001634007"/>
    </source>
</evidence>
<dbReference type="Pfam" id="PF00931">
    <property type="entry name" value="NB-ARC"/>
    <property type="match status" value="1"/>
</dbReference>
<dbReference type="Gene3D" id="3.40.50.300">
    <property type="entry name" value="P-loop containing nucleotide triphosphate hydrolases"/>
    <property type="match status" value="1"/>
</dbReference>
<evidence type="ECO:0000256" key="6">
    <source>
        <dbReference type="SAM" id="MobiDB-lite"/>
    </source>
</evidence>
<protein>
    <recommendedName>
        <fullName evidence="14">Disease resistance RPP13-like protein 1</fullName>
    </recommendedName>
</protein>
<sequence>MPIAELFLGALLPVLFQRLASPELLDFARREGIDKLLKKWEEMLISINQVLAEAEERQLTSDPGVKSWLKDLGNLAYDIEDLLDEFATKSAEKKFKAELGNSKVRSLLPSRYVKAFMFDRKMRSTIEEIDGKLQDIITRKKTFNFRENNENRSPYRQQDKQPSTSCSSEAGFVSREVEKSEILELLTRDEDNGTDLKVIPIVGMGGVGKTALTQQVYNDARVTGHFDLKTWACVSEDYDMRAITKSILEITDGDLSCEGKDLNWLQEKLKENLLGKKFLIVLDDVWNEKYGNWTRLLEPFKSGAKGSKIILTTRNRDVALLASRRPYYLKGLSQEACITLFAFHAFGVGNPDHDPNLEVLGWKIAEKCKGLPLAVKTLAGLLRNNDNPQEWKKILNSKIWDLPREKDEILPALKLSYLHLHYNLRRCFAYCAIFPKDYAIERDDLIYWWIAEGLLEVTKAKNLWNVGLENFNKLVSRSLFENSSINKSRFLMHDLVNDLAKLVAGSTHFSSEEFEHNQSNVSFARHASFIPSDRIVPKRLEIYRRMKGLRSFISLQKQYNNKSFLSQKVLCDLLSTVKYLRVLSLSHYHIKEVPDCLGKLRHLRHLNLSYTNIEMLPKSIVALYNLEALMLRGCRYLTELPKGMEKLINLKFLDITDTRNLRAMPMYIGNLVDLEMLSKFVVGTENGIRLKELKNLKNLKGELCIFDLHKVQEVGDAKEIDLIRKEGICRLTMQWSLDFENSRNEDLEAEVLIFLQPHQNIENLVISYYGGLKFPSWLESPSHLNIVHLRLHGCCKAKTLPSLGQLSSLKELYIEGLNAICTIGYEFCGNNESHFPSLITLEFKHMKLWKDWSHCNEIEEVGVLFPRLEHLLIQYCPVLIGKLPSQLGSLTKLEIKSSPHMDALPSIISLPSLRELQFGGCNERVLKSLVNLTSLTSLVIEDVSELTCLNHGFTSSLIKLEELQIKRCKKLTYLWQDRDVIQNLTCLKSLSISECYEFMYFVAEEGDIELLGNLETISLSDCIKLKKLPNKMHNLYSLRNLSVENCSNLVSFPETGIPTSMISLKIRDCDRLQYLPRGLNVDPDDLDELSTINTQGDKMYCLQSLEICRCASLPAALFSGGIFLPITLKSLKIYYCQNVESLAQINLDCLQSLQEIQIERCDKLRSLPQGLNTLSSLNSLHLRDCAALELECFPPLPLGISTLWLVDCPKIKSLPNQLHRFTSIQHLGICHCESITRFPDGGLPPQLWELSVVGFENMKQPMREWLTPLTSLQFLTIDDSVGRVGEEEDLVLPLPSSLLQLWIYDMGKVERLSSSLPPSLRGLWIFRCPKLRELPQDGLPPSLEVLCIEGCGILEERCRKGTGYYWPLIREIPLVSLSDDFLNSIT</sequence>
<feature type="chain" id="PRO_5044786137" description="Disease resistance RPP13-like protein 1" evidence="7">
    <location>
        <begin position="23"/>
        <end position="1386"/>
    </location>
</feature>
<accession>A0ABD3LKM5</accession>
<dbReference type="InterPro" id="IPR036388">
    <property type="entry name" value="WH-like_DNA-bd_sf"/>
</dbReference>
<evidence type="ECO:0000259" key="9">
    <source>
        <dbReference type="Pfam" id="PF18052"/>
    </source>
</evidence>
<dbReference type="Pfam" id="PF25019">
    <property type="entry name" value="LRR_R13L1-DRL21"/>
    <property type="match status" value="1"/>
</dbReference>
<evidence type="ECO:0000256" key="4">
    <source>
        <dbReference type="ARBA" id="ARBA00022821"/>
    </source>
</evidence>
<evidence type="ECO:0000256" key="5">
    <source>
        <dbReference type="ARBA" id="ARBA00022840"/>
    </source>
</evidence>
<dbReference type="FunFam" id="1.10.10.10:FF:000322">
    <property type="entry name" value="Probable disease resistance protein At1g63360"/>
    <property type="match status" value="1"/>
</dbReference>
<dbReference type="InterPro" id="IPR056789">
    <property type="entry name" value="LRR_R13L1-DRL21"/>
</dbReference>
<proteinExistence type="predicted"/>
<evidence type="ECO:0000259" key="11">
    <source>
        <dbReference type="Pfam" id="PF25019"/>
    </source>
</evidence>
<comment type="caution">
    <text evidence="12">The sequence shown here is derived from an EMBL/GenBank/DDBJ whole genome shotgun (WGS) entry which is preliminary data.</text>
</comment>
<dbReference type="Gene3D" id="1.20.5.4130">
    <property type="match status" value="1"/>
</dbReference>
<keyword evidence="2" id="KW-0677">Repeat</keyword>
<evidence type="ECO:0000259" key="8">
    <source>
        <dbReference type="Pfam" id="PF00931"/>
    </source>
</evidence>
<dbReference type="SUPFAM" id="SSF52058">
    <property type="entry name" value="L domain-like"/>
    <property type="match status" value="2"/>
</dbReference>
<evidence type="ECO:0000256" key="7">
    <source>
        <dbReference type="SAM" id="SignalP"/>
    </source>
</evidence>
<keyword evidence="4" id="KW-0611">Plant defense</keyword>
<keyword evidence="1" id="KW-0433">Leucine-rich repeat</keyword>